<dbReference type="EMBL" id="WFKK01000065">
    <property type="protein sequence ID" value="KAB7885089.1"/>
    <property type="molecule type" value="Genomic_DNA"/>
</dbReference>
<gene>
    <name evidence="2" type="ORF">GBG18_12905</name>
    <name evidence="1" type="ORF">GBG19_14810</name>
</gene>
<protein>
    <recommendedName>
        <fullName evidence="5">Cysteine-rich CWC family protein</fullName>
    </recommendedName>
</protein>
<organism evidence="1 4">
    <name type="scientific">Poseidonibacter ostreae</name>
    <dbReference type="NCBI Taxonomy" id="2654171"/>
    <lineage>
        <taxon>Bacteria</taxon>
        <taxon>Pseudomonadati</taxon>
        <taxon>Campylobacterota</taxon>
        <taxon>Epsilonproteobacteria</taxon>
        <taxon>Campylobacterales</taxon>
        <taxon>Arcobacteraceae</taxon>
        <taxon>Poseidonibacter</taxon>
    </lineage>
</organism>
<evidence type="ECO:0008006" key="5">
    <source>
        <dbReference type="Google" id="ProtNLM"/>
    </source>
</evidence>
<sequence>MTFETKLCPFCKKDNNCEVLKPSSCWCMKTKIPDELKLLVPSLEKNKSCICKTCVQEFIKNPSSFKSKYSF</sequence>
<dbReference type="InterPro" id="IPR032720">
    <property type="entry name" value="Cys_rich_CWC"/>
</dbReference>
<evidence type="ECO:0000313" key="3">
    <source>
        <dbReference type="Proteomes" id="UP000461010"/>
    </source>
</evidence>
<dbReference type="RefSeq" id="WP_152191671.1">
    <property type="nucleotide sequence ID" value="NZ_WFKI01000061.1"/>
</dbReference>
<dbReference type="AlphaFoldDB" id="A0A6L4WNL9"/>
<reference evidence="3 4" key="1">
    <citation type="submission" date="2019-10" db="EMBL/GenBank/DDBJ databases">
        <title>Poseidonibacter ostreae sp. nov., isolated from the gut of the Ostrea denselamellosa.</title>
        <authorList>
            <person name="Choi A."/>
        </authorList>
    </citation>
    <scope>NUCLEOTIDE SEQUENCE [LARGE SCALE GENOMIC DNA]</scope>
    <source>
        <strain evidence="1 4">SJOD-M-33</strain>
        <strain evidence="2 3">SJOD-M-5</strain>
    </source>
</reference>
<accession>A0A6L4WNL9</accession>
<evidence type="ECO:0000313" key="4">
    <source>
        <dbReference type="Proteomes" id="UP000472839"/>
    </source>
</evidence>
<evidence type="ECO:0000313" key="2">
    <source>
        <dbReference type="EMBL" id="KAB7888457.1"/>
    </source>
</evidence>
<dbReference type="Pfam" id="PF14375">
    <property type="entry name" value="Cys_rich_CWC"/>
    <property type="match status" value="1"/>
</dbReference>
<dbReference type="Proteomes" id="UP000472839">
    <property type="component" value="Unassembled WGS sequence"/>
</dbReference>
<evidence type="ECO:0000313" key="1">
    <source>
        <dbReference type="EMBL" id="KAB7885089.1"/>
    </source>
</evidence>
<keyword evidence="3" id="KW-1185">Reference proteome</keyword>
<name>A0A6L4WNL9_9BACT</name>
<proteinExistence type="predicted"/>
<comment type="caution">
    <text evidence="1">The sequence shown here is derived from an EMBL/GenBank/DDBJ whole genome shotgun (WGS) entry which is preliminary data.</text>
</comment>
<dbReference type="EMBL" id="WFKJ01000049">
    <property type="protein sequence ID" value="KAB7888457.1"/>
    <property type="molecule type" value="Genomic_DNA"/>
</dbReference>
<dbReference type="Proteomes" id="UP000461010">
    <property type="component" value="Unassembled WGS sequence"/>
</dbReference>